<dbReference type="AlphaFoldDB" id="A0AAE0H1V1"/>
<reference evidence="2 3" key="1">
    <citation type="journal article" date="2015" name="Genome Biol. Evol.">
        <title>Comparative Genomics of a Bacterivorous Green Alga Reveals Evolutionary Causalities and Consequences of Phago-Mixotrophic Mode of Nutrition.</title>
        <authorList>
            <person name="Burns J.A."/>
            <person name="Paasch A."/>
            <person name="Narechania A."/>
            <person name="Kim E."/>
        </authorList>
    </citation>
    <scope>NUCLEOTIDE SEQUENCE [LARGE SCALE GENOMIC DNA]</scope>
    <source>
        <strain evidence="2 3">PLY_AMNH</strain>
    </source>
</reference>
<keyword evidence="3" id="KW-1185">Reference proteome</keyword>
<evidence type="ECO:0000313" key="3">
    <source>
        <dbReference type="Proteomes" id="UP001190700"/>
    </source>
</evidence>
<dbReference type="EMBL" id="LGRX02000513">
    <property type="protein sequence ID" value="KAK3288338.1"/>
    <property type="molecule type" value="Genomic_DNA"/>
</dbReference>
<comment type="caution">
    <text evidence="2">The sequence shown here is derived from an EMBL/GenBank/DDBJ whole genome shotgun (WGS) entry which is preliminary data.</text>
</comment>
<feature type="region of interest" description="Disordered" evidence="1">
    <location>
        <begin position="209"/>
        <end position="229"/>
    </location>
</feature>
<dbReference type="Proteomes" id="UP001190700">
    <property type="component" value="Unassembled WGS sequence"/>
</dbReference>
<proteinExistence type="predicted"/>
<accession>A0AAE0H1V1</accession>
<name>A0AAE0H1V1_9CHLO</name>
<evidence type="ECO:0000313" key="2">
    <source>
        <dbReference type="EMBL" id="KAK3288338.1"/>
    </source>
</evidence>
<organism evidence="2 3">
    <name type="scientific">Cymbomonas tetramitiformis</name>
    <dbReference type="NCBI Taxonomy" id="36881"/>
    <lineage>
        <taxon>Eukaryota</taxon>
        <taxon>Viridiplantae</taxon>
        <taxon>Chlorophyta</taxon>
        <taxon>Pyramimonadophyceae</taxon>
        <taxon>Pyramimonadales</taxon>
        <taxon>Pyramimonadaceae</taxon>
        <taxon>Cymbomonas</taxon>
    </lineage>
</organism>
<evidence type="ECO:0000256" key="1">
    <source>
        <dbReference type="SAM" id="MobiDB-lite"/>
    </source>
</evidence>
<gene>
    <name evidence="2" type="ORF">CYMTET_4183</name>
</gene>
<protein>
    <submittedName>
        <fullName evidence="2">Uncharacterized protein</fullName>
    </submittedName>
</protein>
<sequence>MAESQGVWEPDSHDIDVQKCKSFKQWEKNVNGALHRKYEVKLTVSIVDADSGETLAHFVDDYGDNKKEITQTLSAGTGSANQAITLGQSVLSFENQVQFYNGLRLARKANEDAHAILKLKREADDRKLHTARLARTHGYVSEEDAAAIAKVAAEKEELANFRLKQAEEEIKTLKQAEEIRLLKEQLAAQQQGGLGGVIRSTGALLQEGLDRAVKRKRGDDSEIEAPSRA</sequence>